<sequence>MREISDKKDHDDQSGRTKTSDGTASQILRKTLYWVGRSLNCRLVSGWQEPLMIGRSLRILYIAPRKMHFRISGHERPRCGDTTVHRPPDACTGPSLSAPSEYENV</sequence>
<proteinExistence type="predicted"/>
<accession>F0X6R7</accession>
<feature type="compositionally biased region" description="Basic and acidic residues" evidence="1">
    <location>
        <begin position="73"/>
        <end position="88"/>
    </location>
</feature>
<dbReference type="Proteomes" id="UP000007796">
    <property type="component" value="Unassembled WGS sequence"/>
</dbReference>
<reference evidence="2 3" key="1">
    <citation type="journal article" date="2011" name="Proc. Natl. Acad. Sci. U.S.A.">
        <title>Genome and transcriptome analyses of the mountain pine beetle-fungal symbiont Grosmannia clavigera, a lodgepole pine pathogen.</title>
        <authorList>
            <person name="DiGuistini S."/>
            <person name="Wang Y."/>
            <person name="Liao N.Y."/>
            <person name="Taylor G."/>
            <person name="Tanguay P."/>
            <person name="Feau N."/>
            <person name="Henrissat B."/>
            <person name="Chan S.K."/>
            <person name="Hesse-Orce U."/>
            <person name="Alamouti S.M."/>
            <person name="Tsui C.K.M."/>
            <person name="Docking R.T."/>
            <person name="Levasseur A."/>
            <person name="Haridas S."/>
            <person name="Robertson G."/>
            <person name="Birol I."/>
            <person name="Holt R.A."/>
            <person name="Marra M.A."/>
            <person name="Hamelin R.C."/>
            <person name="Hirst M."/>
            <person name="Jones S.J.M."/>
            <person name="Bohlmann J."/>
            <person name="Breuil C."/>
        </authorList>
    </citation>
    <scope>NUCLEOTIDE SEQUENCE [LARGE SCALE GENOMIC DNA]</scope>
    <source>
        <strain evidence="3">kw1407 / UAMH 11150</strain>
    </source>
</reference>
<dbReference type="AlphaFoldDB" id="F0X6R7"/>
<dbReference type="GeneID" id="25980415"/>
<dbReference type="HOGENOM" id="CLU_2236876_0_0_1"/>
<name>F0X6R7_GROCL</name>
<gene>
    <name evidence="2" type="ORF">CMQ_6928</name>
</gene>
<dbReference type="RefSeq" id="XP_014176089.1">
    <property type="nucleotide sequence ID" value="XM_014320614.1"/>
</dbReference>
<dbReference type="EMBL" id="GL629729">
    <property type="protein sequence ID" value="EFX06607.1"/>
    <property type="molecule type" value="Genomic_DNA"/>
</dbReference>
<keyword evidence="3" id="KW-1185">Reference proteome</keyword>
<evidence type="ECO:0000313" key="3">
    <source>
        <dbReference type="Proteomes" id="UP000007796"/>
    </source>
</evidence>
<protein>
    <submittedName>
        <fullName evidence="2">Uncharacterized protein</fullName>
    </submittedName>
</protein>
<evidence type="ECO:0000256" key="1">
    <source>
        <dbReference type="SAM" id="MobiDB-lite"/>
    </source>
</evidence>
<feature type="region of interest" description="Disordered" evidence="1">
    <location>
        <begin position="1"/>
        <end position="23"/>
    </location>
</feature>
<feature type="region of interest" description="Disordered" evidence="1">
    <location>
        <begin position="73"/>
        <end position="105"/>
    </location>
</feature>
<feature type="compositionally biased region" description="Basic and acidic residues" evidence="1">
    <location>
        <begin position="1"/>
        <end position="19"/>
    </location>
</feature>
<organism evidence="3">
    <name type="scientific">Grosmannia clavigera (strain kw1407 / UAMH 11150)</name>
    <name type="common">Blue stain fungus</name>
    <name type="synonym">Graphiocladiella clavigera</name>
    <dbReference type="NCBI Taxonomy" id="655863"/>
    <lineage>
        <taxon>Eukaryota</taxon>
        <taxon>Fungi</taxon>
        <taxon>Dikarya</taxon>
        <taxon>Ascomycota</taxon>
        <taxon>Pezizomycotina</taxon>
        <taxon>Sordariomycetes</taxon>
        <taxon>Sordariomycetidae</taxon>
        <taxon>Ophiostomatales</taxon>
        <taxon>Ophiostomataceae</taxon>
        <taxon>Leptographium</taxon>
    </lineage>
</organism>
<dbReference type="InParanoid" id="F0X6R7"/>
<evidence type="ECO:0000313" key="2">
    <source>
        <dbReference type="EMBL" id="EFX06607.1"/>
    </source>
</evidence>